<reference evidence="2" key="1">
    <citation type="journal article" date="2019" name="Int. J. Syst. Evol. Microbiol.">
        <title>The Global Catalogue of Microorganisms (GCM) 10K type strain sequencing project: providing services to taxonomists for standard genome sequencing and annotation.</title>
        <authorList>
            <consortium name="The Broad Institute Genomics Platform"/>
            <consortium name="The Broad Institute Genome Sequencing Center for Infectious Disease"/>
            <person name="Wu L."/>
            <person name="Ma J."/>
        </authorList>
    </citation>
    <scope>NUCLEOTIDE SEQUENCE [LARGE SCALE GENOMIC DNA]</scope>
    <source>
        <strain evidence="2">CCM 8932</strain>
    </source>
</reference>
<dbReference type="Proteomes" id="UP001596253">
    <property type="component" value="Unassembled WGS sequence"/>
</dbReference>
<evidence type="ECO:0008006" key="3">
    <source>
        <dbReference type="Google" id="ProtNLM"/>
    </source>
</evidence>
<comment type="caution">
    <text evidence="1">The sequence shown here is derived from an EMBL/GenBank/DDBJ whole genome shotgun (WGS) entry which is preliminary data.</text>
</comment>
<keyword evidence="2" id="KW-1185">Reference proteome</keyword>
<evidence type="ECO:0000313" key="2">
    <source>
        <dbReference type="Proteomes" id="UP001596253"/>
    </source>
</evidence>
<organism evidence="1 2">
    <name type="scientific">Lactiplantibacillus dongliensis</name>
    <dbReference type="NCBI Taxonomy" id="2559919"/>
    <lineage>
        <taxon>Bacteria</taxon>
        <taxon>Bacillati</taxon>
        <taxon>Bacillota</taxon>
        <taxon>Bacilli</taxon>
        <taxon>Lactobacillales</taxon>
        <taxon>Lactobacillaceae</taxon>
        <taxon>Lactiplantibacillus</taxon>
    </lineage>
</organism>
<gene>
    <name evidence="1" type="ORF">ACFP3T_14370</name>
</gene>
<name>A0ABW1R8R1_9LACO</name>
<sequence>MKGLGSLHQYVKDNYEKGNYQAASEAYKTWKMENSYSQKRNNQAGSTDDYQAGFNQAKFDYENEHHFKRFPSKFIKLINLLSDDKASEVSKFIEGYNAYKEKH</sequence>
<dbReference type="RefSeq" id="WP_137641421.1">
    <property type="nucleotide sequence ID" value="NZ_BJDK01000066.1"/>
</dbReference>
<evidence type="ECO:0000313" key="1">
    <source>
        <dbReference type="EMBL" id="MFC6165845.1"/>
    </source>
</evidence>
<accession>A0ABW1R8R1</accession>
<protein>
    <recommendedName>
        <fullName evidence="3">Prophage protein</fullName>
    </recommendedName>
</protein>
<proteinExistence type="predicted"/>
<dbReference type="EMBL" id="JBHSSD010000060">
    <property type="protein sequence ID" value="MFC6165845.1"/>
    <property type="molecule type" value="Genomic_DNA"/>
</dbReference>